<dbReference type="GO" id="GO:0008047">
    <property type="term" value="F:enzyme activator activity"/>
    <property type="evidence" value="ECO:0007669"/>
    <property type="project" value="InterPro"/>
</dbReference>
<dbReference type="Pfam" id="PF01750">
    <property type="entry name" value="HycI"/>
    <property type="match status" value="1"/>
</dbReference>
<evidence type="ECO:0000256" key="3">
    <source>
        <dbReference type="ARBA" id="ARBA00022750"/>
    </source>
</evidence>
<dbReference type="PANTHER" id="PTHR30302">
    <property type="entry name" value="HYDROGENASE 1 MATURATION PROTEASE"/>
    <property type="match status" value="1"/>
</dbReference>
<keyword evidence="2" id="KW-0645">Protease</keyword>
<accession>A0A317K4W6</accession>
<keyword evidence="3" id="KW-0064">Aspartyl protease</keyword>
<gene>
    <name evidence="6" type="ORF">DLJ46_14960</name>
</gene>
<dbReference type="InterPro" id="IPR023430">
    <property type="entry name" value="Pept_HybD-like_dom_sf"/>
</dbReference>
<organism evidence="6 7">
    <name type="scientific">Micromonospora globispora</name>
    <dbReference type="NCBI Taxonomy" id="1450148"/>
    <lineage>
        <taxon>Bacteria</taxon>
        <taxon>Bacillati</taxon>
        <taxon>Actinomycetota</taxon>
        <taxon>Actinomycetes</taxon>
        <taxon>Micromonosporales</taxon>
        <taxon>Micromonosporaceae</taxon>
        <taxon>Micromonospora</taxon>
    </lineage>
</organism>
<evidence type="ECO:0000313" key="6">
    <source>
        <dbReference type="EMBL" id="PWU47344.1"/>
    </source>
</evidence>
<sequence length="194" mass="20609">MNSAGNGRVLVAGIGNIFLGDDAFGVEVVQRLRDAVLPARVDVSDYGIRGMHLAYDLLDEQHDVLVMVDALPLDEPPGTLAVLEVDLDDPGWALRPTDVLDAPAADGHGMDPESVLRLLRGLGGSVDRILVVGCQPAVLDERMGLSAPLAAAVDQAVRVVVDIVHEEVARLDTAPKRQERSPRTADERGVTADA</sequence>
<dbReference type="RefSeq" id="WP_109945268.1">
    <property type="nucleotide sequence ID" value="NZ_QGGF01000240.1"/>
</dbReference>
<dbReference type="InterPro" id="IPR000671">
    <property type="entry name" value="Peptidase_A31"/>
</dbReference>
<dbReference type="NCBIfam" id="TIGR00072">
    <property type="entry name" value="hydrog_prot"/>
    <property type="match status" value="1"/>
</dbReference>
<comment type="similarity">
    <text evidence="1">Belongs to the peptidase A31 family.</text>
</comment>
<evidence type="ECO:0000313" key="7">
    <source>
        <dbReference type="Proteomes" id="UP000245683"/>
    </source>
</evidence>
<keyword evidence="7" id="KW-1185">Reference proteome</keyword>
<dbReference type="EMBL" id="QGSV01000193">
    <property type="protein sequence ID" value="PWU47344.1"/>
    <property type="molecule type" value="Genomic_DNA"/>
</dbReference>
<comment type="caution">
    <text evidence="6">The sequence shown here is derived from an EMBL/GenBank/DDBJ whole genome shotgun (WGS) entry which is preliminary data.</text>
</comment>
<feature type="region of interest" description="Disordered" evidence="5">
    <location>
        <begin position="173"/>
        <end position="194"/>
    </location>
</feature>
<dbReference type="GO" id="GO:0004190">
    <property type="term" value="F:aspartic-type endopeptidase activity"/>
    <property type="evidence" value="ECO:0007669"/>
    <property type="project" value="UniProtKB-KW"/>
</dbReference>
<proteinExistence type="inferred from homology"/>
<protein>
    <submittedName>
        <fullName evidence="6">Peptidase M52</fullName>
    </submittedName>
</protein>
<name>A0A317K4W6_9ACTN</name>
<evidence type="ECO:0000256" key="4">
    <source>
        <dbReference type="ARBA" id="ARBA00022801"/>
    </source>
</evidence>
<dbReference type="AlphaFoldDB" id="A0A317K4W6"/>
<dbReference type="SUPFAM" id="SSF53163">
    <property type="entry name" value="HybD-like"/>
    <property type="match status" value="1"/>
</dbReference>
<evidence type="ECO:0000256" key="5">
    <source>
        <dbReference type="SAM" id="MobiDB-lite"/>
    </source>
</evidence>
<dbReference type="Proteomes" id="UP000245683">
    <property type="component" value="Unassembled WGS sequence"/>
</dbReference>
<evidence type="ECO:0000256" key="1">
    <source>
        <dbReference type="ARBA" id="ARBA00006814"/>
    </source>
</evidence>
<evidence type="ECO:0000256" key="2">
    <source>
        <dbReference type="ARBA" id="ARBA00022670"/>
    </source>
</evidence>
<keyword evidence="4" id="KW-0378">Hydrolase</keyword>
<dbReference type="GO" id="GO:0016485">
    <property type="term" value="P:protein processing"/>
    <property type="evidence" value="ECO:0007669"/>
    <property type="project" value="TreeGrafter"/>
</dbReference>
<dbReference type="Gene3D" id="3.40.50.1450">
    <property type="entry name" value="HybD-like"/>
    <property type="match status" value="1"/>
</dbReference>
<dbReference type="PANTHER" id="PTHR30302:SF1">
    <property type="entry name" value="HYDROGENASE 2 MATURATION PROTEASE"/>
    <property type="match status" value="1"/>
</dbReference>
<dbReference type="PRINTS" id="PR00446">
    <property type="entry name" value="HYDRGNUPTAKE"/>
</dbReference>
<dbReference type="CDD" id="cd06068">
    <property type="entry name" value="H2MP_like-1"/>
    <property type="match status" value="1"/>
</dbReference>
<dbReference type="OrthoDB" id="3828930at2"/>
<reference evidence="7" key="1">
    <citation type="submission" date="2018-05" db="EMBL/GenBank/DDBJ databases">
        <title>Micromonospora globispora sp. nov. and Micromonospora rugosa sp. nov., isolated from marine sediment.</title>
        <authorList>
            <person name="Carro L."/>
            <person name="Aysel V."/>
            <person name="Cetin D."/>
            <person name="Igual J.M."/>
            <person name="Klenk H.-P."/>
            <person name="Trujillo M.E."/>
            <person name="Sahin N."/>
        </authorList>
    </citation>
    <scope>NUCLEOTIDE SEQUENCE [LARGE SCALE GENOMIC DNA]</scope>
    <source>
        <strain evidence="7">S2904</strain>
    </source>
</reference>